<gene>
    <name evidence="4" type="ORF">Sjap_021098</name>
</gene>
<evidence type="ECO:0000256" key="2">
    <source>
        <dbReference type="ARBA" id="ARBA00022729"/>
    </source>
</evidence>
<dbReference type="GO" id="GO:0016020">
    <property type="term" value="C:membrane"/>
    <property type="evidence" value="ECO:0007669"/>
    <property type="project" value="UniProtKB-SubCell"/>
</dbReference>
<proteinExistence type="predicted"/>
<evidence type="ECO:0000313" key="4">
    <source>
        <dbReference type="EMBL" id="KAK9103844.1"/>
    </source>
</evidence>
<dbReference type="InterPro" id="IPR025287">
    <property type="entry name" value="WAK_GUB"/>
</dbReference>
<dbReference type="EMBL" id="JBBNAE010000008">
    <property type="protein sequence ID" value="KAK9103844.1"/>
    <property type="molecule type" value="Genomic_DNA"/>
</dbReference>
<comment type="subcellular location">
    <subcellularLocation>
        <location evidence="1">Membrane</location>
        <topology evidence="1">Single-pass membrane protein</topology>
    </subcellularLocation>
</comment>
<evidence type="ECO:0000259" key="3">
    <source>
        <dbReference type="Pfam" id="PF13947"/>
    </source>
</evidence>
<dbReference type="PANTHER" id="PTHR33138">
    <property type="entry name" value="OS01G0690200 PROTEIN"/>
    <property type="match status" value="1"/>
</dbReference>
<dbReference type="GO" id="GO:0030247">
    <property type="term" value="F:polysaccharide binding"/>
    <property type="evidence" value="ECO:0007669"/>
    <property type="project" value="InterPro"/>
</dbReference>
<sequence length="376" mass="42398">MTALQASLLHKPLSIPHFPSPNPSRPSLPNLKFPNSSKPCVWTIRSCNHCRRLCARAMVSENAIAGDAGDCEPWSCGDLHNISYPFSLKGDPRNNCSHPEYELACENNRAILYLYHGSYYVLSINYLNLTMRVVDTGLQPDNCSSLPRHSLARYNFSNEQDPYQLDSYEHPFVFLNCGFNGVVDTSQYVDMSPCINTSSSSPKNPRNSSSNYYVVWTSFVGDIKDGCTIELSVASMLDRTFLFDIDSIKRKKIYESLNITTYYGIHREMLKGVVLSWRNLLCQPCLHGGGQCFFDNPYGFLESVSSVLEGEEMDIGDAEEGEKKIVRKLILIALWCIQMTPADRPSMGRVIEMLEGPVELLQVPPKPYLFSLKIWG</sequence>
<evidence type="ECO:0000256" key="1">
    <source>
        <dbReference type="ARBA" id="ARBA00004167"/>
    </source>
</evidence>
<reference evidence="4 5" key="1">
    <citation type="submission" date="2024-01" db="EMBL/GenBank/DDBJ databases">
        <title>Genome assemblies of Stephania.</title>
        <authorList>
            <person name="Yang L."/>
        </authorList>
    </citation>
    <scope>NUCLEOTIDE SEQUENCE [LARGE SCALE GENOMIC DNA]</scope>
    <source>
        <strain evidence="4">QJT</strain>
        <tissue evidence="4">Leaf</tissue>
    </source>
</reference>
<comment type="caution">
    <text evidence="4">The sequence shown here is derived from an EMBL/GenBank/DDBJ whole genome shotgun (WGS) entry which is preliminary data.</text>
</comment>
<evidence type="ECO:0000313" key="5">
    <source>
        <dbReference type="Proteomes" id="UP001417504"/>
    </source>
</evidence>
<dbReference type="PANTHER" id="PTHR33138:SF30">
    <property type="entry name" value="LEAF RUST 10 DISEASE-RESISTANCE LOCUS RECEPTOR-LIKE PROTEIN KINASE-LIKE 2.7"/>
    <property type="match status" value="1"/>
</dbReference>
<protein>
    <recommendedName>
        <fullName evidence="3">Wall-associated receptor kinase galacturonan-binding domain-containing protein</fullName>
    </recommendedName>
</protein>
<dbReference type="AlphaFoldDB" id="A0AAP0I172"/>
<name>A0AAP0I172_9MAGN</name>
<accession>A0AAP0I172</accession>
<dbReference type="Pfam" id="PF13947">
    <property type="entry name" value="GUB_WAK_bind"/>
    <property type="match status" value="1"/>
</dbReference>
<organism evidence="4 5">
    <name type="scientific">Stephania japonica</name>
    <dbReference type="NCBI Taxonomy" id="461633"/>
    <lineage>
        <taxon>Eukaryota</taxon>
        <taxon>Viridiplantae</taxon>
        <taxon>Streptophyta</taxon>
        <taxon>Embryophyta</taxon>
        <taxon>Tracheophyta</taxon>
        <taxon>Spermatophyta</taxon>
        <taxon>Magnoliopsida</taxon>
        <taxon>Ranunculales</taxon>
        <taxon>Menispermaceae</taxon>
        <taxon>Menispermoideae</taxon>
        <taxon>Cissampelideae</taxon>
        <taxon>Stephania</taxon>
    </lineage>
</organism>
<keyword evidence="5" id="KW-1185">Reference proteome</keyword>
<keyword evidence="2" id="KW-0732">Signal</keyword>
<feature type="domain" description="Wall-associated receptor kinase galacturonan-binding" evidence="3">
    <location>
        <begin position="71"/>
        <end position="135"/>
    </location>
</feature>
<dbReference type="Proteomes" id="UP001417504">
    <property type="component" value="Unassembled WGS sequence"/>
</dbReference>